<dbReference type="eggNOG" id="ENOG502S8NQ">
    <property type="taxonomic scope" value="Eukaryota"/>
</dbReference>
<dbReference type="GO" id="GO:0051213">
    <property type="term" value="F:dioxygenase activity"/>
    <property type="evidence" value="ECO:0007669"/>
    <property type="project" value="UniProtKB-KW"/>
</dbReference>
<keyword evidence="4" id="KW-1185">Reference proteome</keyword>
<dbReference type="PROSITE" id="PS51819">
    <property type="entry name" value="VOC"/>
    <property type="match status" value="1"/>
</dbReference>
<name>A0A0C4DKD3_MAGP6</name>
<dbReference type="InterPro" id="IPR037523">
    <property type="entry name" value="VOC_core"/>
</dbReference>
<dbReference type="AlphaFoldDB" id="A0A0C4DKD3"/>
<dbReference type="PANTHER" id="PTHR35006">
    <property type="entry name" value="GLYOXALASE FAMILY PROTEIN (AFU_ORTHOLOGUE AFUA_5G14830)"/>
    <property type="match status" value="1"/>
</dbReference>
<reference evidence="3" key="4">
    <citation type="journal article" date="2015" name="G3 (Bethesda)">
        <title>Genome sequences of three phytopathogenic species of the Magnaporthaceae family of fungi.</title>
        <authorList>
            <person name="Okagaki L.H."/>
            <person name="Nunes C.C."/>
            <person name="Sailsbery J."/>
            <person name="Clay B."/>
            <person name="Brown D."/>
            <person name="John T."/>
            <person name="Oh Y."/>
            <person name="Young N."/>
            <person name="Fitzgerald M."/>
            <person name="Haas B.J."/>
            <person name="Zeng Q."/>
            <person name="Young S."/>
            <person name="Adiconis X."/>
            <person name="Fan L."/>
            <person name="Levin J.Z."/>
            <person name="Mitchell T.K."/>
            <person name="Okubara P.A."/>
            <person name="Farman M.L."/>
            <person name="Kohn L.M."/>
            <person name="Birren B."/>
            <person name="Ma L.-J."/>
            <person name="Dean R.A."/>
        </authorList>
    </citation>
    <scope>NUCLEOTIDE SEQUENCE</scope>
    <source>
        <strain evidence="3">ATCC 64411 / 73-15</strain>
    </source>
</reference>
<gene>
    <name evidence="2" type="ORF">MAPG_00201</name>
</gene>
<accession>A0A0C4DKD3</accession>
<protein>
    <submittedName>
        <fullName evidence="2">Glyoxalase/bleomycin resistance protein/dioxygenase</fullName>
    </submittedName>
</protein>
<evidence type="ECO:0000313" key="4">
    <source>
        <dbReference type="Proteomes" id="UP000011715"/>
    </source>
</evidence>
<dbReference type="EMBL" id="GL876966">
    <property type="protein sequence ID" value="KLU81106.1"/>
    <property type="molecule type" value="Genomic_DNA"/>
</dbReference>
<sequence length="130" mass="13884">MVIHHLGIQVLEADLDQVLAFYTAALEPLGYKEAMRFGTAVGFGGDGGVHTDFWVTGQSVKPTTVAHVAFAGTRAQVDAFHAAAIKFGAKDNGAPGIRAQYHPNYYGAFVFDPAGNNIEVVCFQEQDGPK</sequence>
<dbReference type="InterPro" id="IPR004360">
    <property type="entry name" value="Glyas_Fos-R_dOase_dom"/>
</dbReference>
<dbReference type="VEuPathDB" id="FungiDB:MAPG_00201"/>
<dbReference type="OMA" id="DHISIGV"/>
<evidence type="ECO:0000259" key="1">
    <source>
        <dbReference type="PROSITE" id="PS51819"/>
    </source>
</evidence>
<reference evidence="3" key="5">
    <citation type="submission" date="2015-06" db="UniProtKB">
        <authorList>
            <consortium name="EnsemblFungi"/>
        </authorList>
    </citation>
    <scope>IDENTIFICATION</scope>
    <source>
        <strain evidence="3">ATCC 64411</strain>
    </source>
</reference>
<organism evidence="3 4">
    <name type="scientific">Magnaporthiopsis poae (strain ATCC 64411 / 73-15)</name>
    <name type="common">Kentucky bluegrass fungus</name>
    <name type="synonym">Magnaporthe poae</name>
    <dbReference type="NCBI Taxonomy" id="644358"/>
    <lineage>
        <taxon>Eukaryota</taxon>
        <taxon>Fungi</taxon>
        <taxon>Dikarya</taxon>
        <taxon>Ascomycota</taxon>
        <taxon>Pezizomycotina</taxon>
        <taxon>Sordariomycetes</taxon>
        <taxon>Sordariomycetidae</taxon>
        <taxon>Magnaporthales</taxon>
        <taxon>Magnaporthaceae</taxon>
        <taxon>Magnaporthiopsis</taxon>
    </lineage>
</organism>
<keyword evidence="2" id="KW-0560">Oxidoreductase</keyword>
<dbReference type="PANTHER" id="PTHR35006:SF2">
    <property type="entry name" value="GLYOXALASE FAMILY PROTEIN (AFU_ORTHOLOGUE AFUA_5G14830)"/>
    <property type="match status" value="1"/>
</dbReference>
<dbReference type="STRING" id="644358.A0A0C4DKD3"/>
<dbReference type="SUPFAM" id="SSF54593">
    <property type="entry name" value="Glyoxalase/Bleomycin resistance protein/Dihydroxybiphenyl dioxygenase"/>
    <property type="match status" value="1"/>
</dbReference>
<dbReference type="Proteomes" id="UP000011715">
    <property type="component" value="Unassembled WGS sequence"/>
</dbReference>
<feature type="domain" description="VOC" evidence="1">
    <location>
        <begin position="2"/>
        <end position="123"/>
    </location>
</feature>
<keyword evidence="2" id="KW-0223">Dioxygenase</keyword>
<dbReference type="OrthoDB" id="10249419at2759"/>
<dbReference type="EMBL" id="ADBL01000041">
    <property type="status" value="NOT_ANNOTATED_CDS"/>
    <property type="molecule type" value="Genomic_DNA"/>
</dbReference>
<dbReference type="CDD" id="cd07262">
    <property type="entry name" value="VOC_like"/>
    <property type="match status" value="1"/>
</dbReference>
<reference evidence="2" key="1">
    <citation type="submission" date="2010-05" db="EMBL/GenBank/DDBJ databases">
        <title>The Genome Sequence of Magnaporthe poae strain ATCC 64411.</title>
        <authorList>
            <consortium name="The Broad Institute Genome Sequencing Platform"/>
            <consortium name="Broad Institute Genome Sequencing Center for Infectious Disease"/>
            <person name="Ma L.-J."/>
            <person name="Dead R."/>
            <person name="Young S."/>
            <person name="Zeng Q."/>
            <person name="Koehrsen M."/>
            <person name="Alvarado L."/>
            <person name="Berlin A."/>
            <person name="Chapman S.B."/>
            <person name="Chen Z."/>
            <person name="Freedman E."/>
            <person name="Gellesch M."/>
            <person name="Goldberg J."/>
            <person name="Griggs A."/>
            <person name="Gujja S."/>
            <person name="Heilman E.R."/>
            <person name="Heiman D."/>
            <person name="Hepburn T."/>
            <person name="Howarth C."/>
            <person name="Jen D."/>
            <person name="Larson L."/>
            <person name="Mehta T."/>
            <person name="Neiman D."/>
            <person name="Pearson M."/>
            <person name="Roberts A."/>
            <person name="Saif S."/>
            <person name="Shea T."/>
            <person name="Shenoy N."/>
            <person name="Sisk P."/>
            <person name="Stolte C."/>
            <person name="Sykes S."/>
            <person name="Walk T."/>
            <person name="White J."/>
            <person name="Yandava C."/>
            <person name="Haas B."/>
            <person name="Nusbaum C."/>
            <person name="Birren B."/>
        </authorList>
    </citation>
    <scope>NUCLEOTIDE SEQUENCE</scope>
    <source>
        <strain evidence="2">ATCC 64411</strain>
    </source>
</reference>
<reference evidence="2" key="3">
    <citation type="submission" date="2011-03" db="EMBL/GenBank/DDBJ databases">
        <title>Annotation of Magnaporthe poae ATCC 64411.</title>
        <authorList>
            <person name="Ma L.-J."/>
            <person name="Dead R."/>
            <person name="Young S.K."/>
            <person name="Zeng Q."/>
            <person name="Gargeya S."/>
            <person name="Fitzgerald M."/>
            <person name="Haas B."/>
            <person name="Abouelleil A."/>
            <person name="Alvarado L."/>
            <person name="Arachchi H.M."/>
            <person name="Berlin A."/>
            <person name="Brown A."/>
            <person name="Chapman S.B."/>
            <person name="Chen Z."/>
            <person name="Dunbar C."/>
            <person name="Freedman E."/>
            <person name="Gearin G."/>
            <person name="Gellesch M."/>
            <person name="Goldberg J."/>
            <person name="Griggs A."/>
            <person name="Gujja S."/>
            <person name="Heiman D."/>
            <person name="Howarth C."/>
            <person name="Larson L."/>
            <person name="Lui A."/>
            <person name="MacDonald P.J.P."/>
            <person name="Mehta T."/>
            <person name="Montmayeur A."/>
            <person name="Murphy C."/>
            <person name="Neiman D."/>
            <person name="Pearson M."/>
            <person name="Priest M."/>
            <person name="Roberts A."/>
            <person name="Saif S."/>
            <person name="Shea T."/>
            <person name="Shenoy N."/>
            <person name="Sisk P."/>
            <person name="Stolte C."/>
            <person name="Sykes S."/>
            <person name="Yandava C."/>
            <person name="Wortman J."/>
            <person name="Nusbaum C."/>
            <person name="Birren B."/>
        </authorList>
    </citation>
    <scope>NUCLEOTIDE SEQUENCE</scope>
    <source>
        <strain evidence="2">ATCC 64411</strain>
    </source>
</reference>
<dbReference type="InterPro" id="IPR029068">
    <property type="entry name" value="Glyas_Bleomycin-R_OHBP_Dase"/>
</dbReference>
<evidence type="ECO:0000313" key="2">
    <source>
        <dbReference type="EMBL" id="KLU81106.1"/>
    </source>
</evidence>
<proteinExistence type="predicted"/>
<reference evidence="4" key="2">
    <citation type="submission" date="2010-05" db="EMBL/GenBank/DDBJ databases">
        <title>The genome sequence of Magnaporthe poae strain ATCC 64411.</title>
        <authorList>
            <person name="Ma L.-J."/>
            <person name="Dead R."/>
            <person name="Young S."/>
            <person name="Zeng Q."/>
            <person name="Koehrsen M."/>
            <person name="Alvarado L."/>
            <person name="Berlin A."/>
            <person name="Chapman S.B."/>
            <person name="Chen Z."/>
            <person name="Freedman E."/>
            <person name="Gellesch M."/>
            <person name="Goldberg J."/>
            <person name="Griggs A."/>
            <person name="Gujja S."/>
            <person name="Heilman E.R."/>
            <person name="Heiman D."/>
            <person name="Hepburn T."/>
            <person name="Howarth C."/>
            <person name="Jen D."/>
            <person name="Larson L."/>
            <person name="Mehta T."/>
            <person name="Neiman D."/>
            <person name="Pearson M."/>
            <person name="Roberts A."/>
            <person name="Saif S."/>
            <person name="Shea T."/>
            <person name="Shenoy N."/>
            <person name="Sisk P."/>
            <person name="Stolte C."/>
            <person name="Sykes S."/>
            <person name="Walk T."/>
            <person name="White J."/>
            <person name="Yandava C."/>
            <person name="Haas B."/>
            <person name="Nusbaum C."/>
            <person name="Birren B."/>
        </authorList>
    </citation>
    <scope>NUCLEOTIDE SEQUENCE [LARGE SCALE GENOMIC DNA]</scope>
    <source>
        <strain evidence="4">ATCC 64411 / 73-15</strain>
    </source>
</reference>
<dbReference type="Pfam" id="PF00903">
    <property type="entry name" value="Glyoxalase"/>
    <property type="match status" value="1"/>
</dbReference>
<dbReference type="Gene3D" id="3.10.180.10">
    <property type="entry name" value="2,3-Dihydroxybiphenyl 1,2-Dioxygenase, domain 1"/>
    <property type="match status" value="1"/>
</dbReference>
<dbReference type="EnsemblFungi" id="MAPG_00201T0">
    <property type="protein sequence ID" value="MAPG_00201T0"/>
    <property type="gene ID" value="MAPG_00201"/>
</dbReference>
<evidence type="ECO:0000313" key="3">
    <source>
        <dbReference type="EnsemblFungi" id="MAPG_00201T0"/>
    </source>
</evidence>